<gene>
    <name evidence="3" type="ORF">MNBD_NITROSPIRAE01-945</name>
</gene>
<dbReference type="EMBL" id="UOGF01000016">
    <property type="protein sequence ID" value="VAX26618.1"/>
    <property type="molecule type" value="Genomic_DNA"/>
</dbReference>
<dbReference type="InterPro" id="IPR050361">
    <property type="entry name" value="MPP/UQCRC_Complex"/>
</dbReference>
<dbReference type="InterPro" id="IPR011765">
    <property type="entry name" value="Pept_M16_N"/>
</dbReference>
<evidence type="ECO:0000259" key="1">
    <source>
        <dbReference type="Pfam" id="PF00675"/>
    </source>
</evidence>
<protein>
    <recommendedName>
        <fullName evidence="4">Zinc protease</fullName>
    </recommendedName>
</protein>
<sequence length="457" mass="50751">MITFSRLHKAIILTGLISFFVANTQAPLQAAPLTPKRSVTKNGITLLWLEQASLPVVSIQVLVRTGAMHDPQGKAGLANMTASLLEEGTVSRSATEISEMADFIGARFGASAGKDYTTLRLRVLKKELATGFDLLSDVLMHATFDETEVTRVRKQVLGGIRAEKDRPRSIAMRAFQTEIYGAHPYRHAIVGNEDSVATISPSDLRAFHQHYYRPNNTIIAIVGDIKEDEAKKLLQDYLGLWERKKMTFPKISPPSALHKKVEQHIEKNLSQATVMLGHLGIRRSSADYYPVLVMNYILGGGGFSSRMMADIRDDRGLVYSIYSRFSTNLLQGDFRVSLQTKGSSVGEAIAGVLQEMDKIKKTPVSAIELEEAKAYLAGSFPLRVDSSNKVARMLMQIEFYDLGLDYFEQHVKAIKAVTKNEVQVVAKKYLSPEHYALIVVGKKSEIDLHNTEKGFSD</sequence>
<feature type="domain" description="Peptidase M16 N-terminal" evidence="1">
    <location>
        <begin position="53"/>
        <end position="190"/>
    </location>
</feature>
<dbReference type="GO" id="GO:0046872">
    <property type="term" value="F:metal ion binding"/>
    <property type="evidence" value="ECO:0007669"/>
    <property type="project" value="InterPro"/>
</dbReference>
<dbReference type="SUPFAM" id="SSF63411">
    <property type="entry name" value="LuxS/MPP-like metallohydrolase"/>
    <property type="match status" value="2"/>
</dbReference>
<dbReference type="PANTHER" id="PTHR11851:SF224">
    <property type="entry name" value="PROCESSING PROTEASE"/>
    <property type="match status" value="1"/>
</dbReference>
<reference evidence="3" key="1">
    <citation type="submission" date="2018-06" db="EMBL/GenBank/DDBJ databases">
        <authorList>
            <person name="Zhirakovskaya E."/>
        </authorList>
    </citation>
    <scope>NUCLEOTIDE SEQUENCE</scope>
</reference>
<dbReference type="PANTHER" id="PTHR11851">
    <property type="entry name" value="METALLOPROTEASE"/>
    <property type="match status" value="1"/>
</dbReference>
<dbReference type="Pfam" id="PF00675">
    <property type="entry name" value="Peptidase_M16"/>
    <property type="match status" value="1"/>
</dbReference>
<evidence type="ECO:0000313" key="3">
    <source>
        <dbReference type="EMBL" id="VAX26618.1"/>
    </source>
</evidence>
<dbReference type="InterPro" id="IPR007863">
    <property type="entry name" value="Peptidase_M16_C"/>
</dbReference>
<evidence type="ECO:0000259" key="2">
    <source>
        <dbReference type="Pfam" id="PF05193"/>
    </source>
</evidence>
<name>A0A3B1CRJ3_9ZZZZ</name>
<organism evidence="3">
    <name type="scientific">hydrothermal vent metagenome</name>
    <dbReference type="NCBI Taxonomy" id="652676"/>
    <lineage>
        <taxon>unclassified sequences</taxon>
        <taxon>metagenomes</taxon>
        <taxon>ecological metagenomes</taxon>
    </lineage>
</organism>
<dbReference type="Pfam" id="PF05193">
    <property type="entry name" value="Peptidase_M16_C"/>
    <property type="match status" value="1"/>
</dbReference>
<evidence type="ECO:0008006" key="4">
    <source>
        <dbReference type="Google" id="ProtNLM"/>
    </source>
</evidence>
<dbReference type="InterPro" id="IPR011249">
    <property type="entry name" value="Metalloenz_LuxS/M16"/>
</dbReference>
<dbReference type="AlphaFoldDB" id="A0A3B1CRJ3"/>
<feature type="domain" description="Peptidase M16 C-terminal" evidence="2">
    <location>
        <begin position="199"/>
        <end position="375"/>
    </location>
</feature>
<dbReference type="Gene3D" id="3.30.830.10">
    <property type="entry name" value="Metalloenzyme, LuxS/M16 peptidase-like"/>
    <property type="match status" value="2"/>
</dbReference>
<proteinExistence type="predicted"/>
<accession>A0A3B1CRJ3</accession>